<feature type="transmembrane region" description="Helical" evidence="1">
    <location>
        <begin position="56"/>
        <end position="75"/>
    </location>
</feature>
<comment type="caution">
    <text evidence="2">The sequence shown here is derived from an EMBL/GenBank/DDBJ whole genome shotgun (WGS) entry which is preliminary data.</text>
</comment>
<dbReference type="EMBL" id="JAWJBA010000311">
    <property type="protein sequence ID" value="MDV2687102.1"/>
    <property type="molecule type" value="Genomic_DNA"/>
</dbReference>
<feature type="transmembrane region" description="Helical" evidence="1">
    <location>
        <begin position="32"/>
        <end position="50"/>
    </location>
</feature>
<keyword evidence="3" id="KW-1185">Reference proteome</keyword>
<evidence type="ECO:0000313" key="3">
    <source>
        <dbReference type="Proteomes" id="UP001287282"/>
    </source>
</evidence>
<reference evidence="2 3" key="1">
    <citation type="submission" date="2023-10" db="EMBL/GenBank/DDBJ databases">
        <title>Screening of Alkalihalobacillus lindianensis BZ-TG-R113 and Its Alleviation of Salt Stress on Rapeseed Growth.</title>
        <authorList>
            <person name="Zhao B."/>
            <person name="Guo T."/>
        </authorList>
    </citation>
    <scope>NUCLEOTIDE SEQUENCE [LARGE SCALE GENOMIC DNA]</scope>
    <source>
        <strain evidence="2 3">BZ-TG-R113</strain>
    </source>
</reference>
<dbReference type="PANTHER" id="PTHR36111:SF2">
    <property type="entry name" value="INNER MEMBRANE PROTEIN"/>
    <property type="match status" value="1"/>
</dbReference>
<sequence length="91" mass="9958">MFLLGTVVNGLLIMIGTFLGRVLNRIPDGMKTTVMFAIGLSVMVLGLQMGLKSENFLIVIISLVLGAAIGEWIKLDERLNNVGKWLERKVG</sequence>
<dbReference type="Proteomes" id="UP001287282">
    <property type="component" value="Unassembled WGS sequence"/>
</dbReference>
<dbReference type="PANTHER" id="PTHR36111">
    <property type="entry name" value="INNER MEMBRANE PROTEIN-RELATED"/>
    <property type="match status" value="1"/>
</dbReference>
<keyword evidence="1" id="KW-1133">Transmembrane helix</keyword>
<dbReference type="InterPro" id="IPR007563">
    <property type="entry name" value="DUF554"/>
</dbReference>
<proteinExistence type="predicted"/>
<keyword evidence="1" id="KW-0472">Membrane</keyword>
<protein>
    <submittedName>
        <fullName evidence="2">DUF554 family protein</fullName>
    </submittedName>
</protein>
<feature type="transmembrane region" description="Helical" evidence="1">
    <location>
        <begin position="6"/>
        <end position="23"/>
    </location>
</feature>
<gene>
    <name evidence="2" type="ORF">RYX56_22390</name>
</gene>
<keyword evidence="1" id="KW-0812">Transmembrane</keyword>
<feature type="non-terminal residue" evidence="2">
    <location>
        <position position="1"/>
    </location>
</feature>
<evidence type="ECO:0000256" key="1">
    <source>
        <dbReference type="SAM" id="Phobius"/>
    </source>
</evidence>
<organism evidence="2 3">
    <name type="scientific">Alkalihalophilus lindianensis</name>
    <dbReference type="NCBI Taxonomy" id="1630542"/>
    <lineage>
        <taxon>Bacteria</taxon>
        <taxon>Bacillati</taxon>
        <taxon>Bacillota</taxon>
        <taxon>Bacilli</taxon>
        <taxon>Bacillales</taxon>
        <taxon>Bacillaceae</taxon>
        <taxon>Alkalihalophilus</taxon>
    </lineage>
</organism>
<evidence type="ECO:0000313" key="2">
    <source>
        <dbReference type="EMBL" id="MDV2687102.1"/>
    </source>
</evidence>
<accession>A0ABU3XGT7</accession>
<dbReference type="Pfam" id="PF04474">
    <property type="entry name" value="DUF554"/>
    <property type="match status" value="1"/>
</dbReference>
<feature type="non-terminal residue" evidence="2">
    <location>
        <position position="91"/>
    </location>
</feature>
<name>A0ABU3XGT7_9BACI</name>
<dbReference type="RefSeq" id="WP_317124126.1">
    <property type="nucleotide sequence ID" value="NZ_JAWJBA010000311.1"/>
</dbReference>